<dbReference type="RefSeq" id="WP_238183541.1">
    <property type="nucleotide sequence ID" value="NZ_BPRB01000176.1"/>
</dbReference>
<organism evidence="1 2">
    <name type="scientific">Methylobacterium trifolii</name>
    <dbReference type="NCBI Taxonomy" id="1003092"/>
    <lineage>
        <taxon>Bacteria</taxon>
        <taxon>Pseudomonadati</taxon>
        <taxon>Pseudomonadota</taxon>
        <taxon>Alphaproteobacteria</taxon>
        <taxon>Hyphomicrobiales</taxon>
        <taxon>Methylobacteriaceae</taxon>
        <taxon>Methylobacterium</taxon>
    </lineage>
</organism>
<sequence>MTTARQVRQLAKPLLARHPDLVLTGRTLTLLPVRHIVRRIEFLSSPRADDFYPTWILTEMFLPWFDRSEAIGRCNERLAHPVRGWNWSWSDPAMADDLVHHIETKILPMLRSLDTFRTCLSFIRRHPETIPRLDQSWSMVTDIACGDLDAARSVWGQIGHRYRDGRRSSDPQLRYRPERYAAIGEPLLAGDRTKLASLLHAWEAENICGGNMEPYWQWTPFPLEDHL</sequence>
<accession>A0ABQ4U1D7</accession>
<name>A0ABQ4U1D7_9HYPH</name>
<evidence type="ECO:0000313" key="2">
    <source>
        <dbReference type="Proteomes" id="UP001055057"/>
    </source>
</evidence>
<keyword evidence="2" id="KW-1185">Reference proteome</keyword>
<reference evidence="1" key="1">
    <citation type="journal article" date="2021" name="Front. Microbiol.">
        <title>Comprehensive Comparative Genomics and Phenotyping of Methylobacterium Species.</title>
        <authorList>
            <person name="Alessa O."/>
            <person name="Ogura Y."/>
            <person name="Fujitani Y."/>
            <person name="Takami H."/>
            <person name="Hayashi T."/>
            <person name="Sahin N."/>
            <person name="Tani A."/>
        </authorList>
    </citation>
    <scope>NUCLEOTIDE SEQUENCE</scope>
    <source>
        <strain evidence="1">DSM 23632</strain>
    </source>
</reference>
<comment type="caution">
    <text evidence="1">The sequence shown here is derived from an EMBL/GenBank/DDBJ whole genome shotgun (WGS) entry which is preliminary data.</text>
</comment>
<proteinExistence type="predicted"/>
<protein>
    <submittedName>
        <fullName evidence="1">Uncharacterized protein</fullName>
    </submittedName>
</protein>
<reference evidence="1" key="2">
    <citation type="submission" date="2021-08" db="EMBL/GenBank/DDBJ databases">
        <authorList>
            <person name="Tani A."/>
            <person name="Ola A."/>
            <person name="Ogura Y."/>
            <person name="Katsura K."/>
            <person name="Hayashi T."/>
        </authorList>
    </citation>
    <scope>NUCLEOTIDE SEQUENCE</scope>
    <source>
        <strain evidence="1">DSM 23632</strain>
    </source>
</reference>
<dbReference type="Proteomes" id="UP001055057">
    <property type="component" value="Unassembled WGS sequence"/>
</dbReference>
<evidence type="ECO:0000313" key="1">
    <source>
        <dbReference type="EMBL" id="GJE60962.1"/>
    </source>
</evidence>
<gene>
    <name evidence="1" type="ORF">MPOCJGCO_3081</name>
</gene>
<dbReference type="EMBL" id="BPRB01000176">
    <property type="protein sequence ID" value="GJE60962.1"/>
    <property type="molecule type" value="Genomic_DNA"/>
</dbReference>